<keyword evidence="2" id="KW-1185">Reference proteome</keyword>
<dbReference type="OrthoDB" id="2745898at2759"/>
<name>A0A8H6WX79_9AGAR</name>
<evidence type="ECO:0000313" key="1">
    <source>
        <dbReference type="EMBL" id="KAF7330321.1"/>
    </source>
</evidence>
<evidence type="ECO:0000313" key="2">
    <source>
        <dbReference type="Proteomes" id="UP000620124"/>
    </source>
</evidence>
<comment type="caution">
    <text evidence="1">The sequence shown here is derived from an EMBL/GenBank/DDBJ whole genome shotgun (WGS) entry which is preliminary data.</text>
</comment>
<accession>A0A8H6WX79</accession>
<dbReference type="Proteomes" id="UP000620124">
    <property type="component" value="Unassembled WGS sequence"/>
</dbReference>
<dbReference type="AlphaFoldDB" id="A0A8H6WX79"/>
<protein>
    <submittedName>
        <fullName evidence="1">Uncharacterized protein</fullName>
    </submittedName>
</protein>
<proteinExistence type="predicted"/>
<dbReference type="EMBL" id="JACAZI010000033">
    <property type="protein sequence ID" value="KAF7330321.1"/>
    <property type="molecule type" value="Genomic_DNA"/>
</dbReference>
<gene>
    <name evidence="1" type="ORF">MVEN_02470300</name>
</gene>
<reference evidence="1" key="1">
    <citation type="submission" date="2020-05" db="EMBL/GenBank/DDBJ databases">
        <title>Mycena genomes resolve the evolution of fungal bioluminescence.</title>
        <authorList>
            <person name="Tsai I.J."/>
        </authorList>
    </citation>
    <scope>NUCLEOTIDE SEQUENCE</scope>
    <source>
        <strain evidence="1">CCC161011</strain>
    </source>
</reference>
<sequence>MPRSMRHLAQELVEQVLDALCVVEPNSMKACGLVCTGWVPRSRYHLFSSVSISSKNLAPFVDIIQASSLPILSFIQSLHLDYDGEPLWLWNLDWIHQCPNLAAIAIGLHETVIDLEPLHLHLCSWAANSGSISELKLIRDEEARSVLTLPAILEIVAFWHALTLVTNGGGEGLFSWLLSFPVIPPLKSFEYYGHISWQIENQMVQYFEHAGRGIESLTFERWWSKGEFPPDTVIFYQQIFPHTTALKNISLRFLEASIILDTLALLPASNLESITIVLPPPFFRRSLGDKDIEVPWAALMDAFGSNIVICETSLYSWVTATGDVNEKYRS</sequence>
<organism evidence="1 2">
    <name type="scientific">Mycena venus</name>
    <dbReference type="NCBI Taxonomy" id="2733690"/>
    <lineage>
        <taxon>Eukaryota</taxon>
        <taxon>Fungi</taxon>
        <taxon>Dikarya</taxon>
        <taxon>Basidiomycota</taxon>
        <taxon>Agaricomycotina</taxon>
        <taxon>Agaricomycetes</taxon>
        <taxon>Agaricomycetidae</taxon>
        <taxon>Agaricales</taxon>
        <taxon>Marasmiineae</taxon>
        <taxon>Mycenaceae</taxon>
        <taxon>Mycena</taxon>
    </lineage>
</organism>